<proteinExistence type="predicted"/>
<name>A0A4U5NTV7_STECR</name>
<keyword evidence="2" id="KW-1185">Reference proteome</keyword>
<sequence length="67" mass="7419">MVCRRRKRLRLSTERLTRIGPAPSLVNSLVEQPGSTVSVCSVPVLLIYLSSLSPRSEPDLRKHTSCA</sequence>
<evidence type="ECO:0000313" key="1">
    <source>
        <dbReference type="EMBL" id="TKR86571.1"/>
    </source>
</evidence>
<evidence type="ECO:0000313" key="2">
    <source>
        <dbReference type="Proteomes" id="UP000298663"/>
    </source>
</evidence>
<organism evidence="1 2">
    <name type="scientific">Steinernema carpocapsae</name>
    <name type="common">Entomopathogenic nematode</name>
    <dbReference type="NCBI Taxonomy" id="34508"/>
    <lineage>
        <taxon>Eukaryota</taxon>
        <taxon>Metazoa</taxon>
        <taxon>Ecdysozoa</taxon>
        <taxon>Nematoda</taxon>
        <taxon>Chromadorea</taxon>
        <taxon>Rhabditida</taxon>
        <taxon>Tylenchina</taxon>
        <taxon>Panagrolaimomorpha</taxon>
        <taxon>Strongyloidoidea</taxon>
        <taxon>Steinernematidae</taxon>
        <taxon>Steinernema</taxon>
    </lineage>
</organism>
<dbReference type="Proteomes" id="UP000298663">
    <property type="component" value="Unassembled WGS sequence"/>
</dbReference>
<reference evidence="1 2" key="1">
    <citation type="journal article" date="2015" name="Genome Biol.">
        <title>Comparative genomics of Steinernema reveals deeply conserved gene regulatory networks.</title>
        <authorList>
            <person name="Dillman A.R."/>
            <person name="Macchietto M."/>
            <person name="Porter C.F."/>
            <person name="Rogers A."/>
            <person name="Williams B."/>
            <person name="Antoshechkin I."/>
            <person name="Lee M.M."/>
            <person name="Goodwin Z."/>
            <person name="Lu X."/>
            <person name="Lewis E.E."/>
            <person name="Goodrich-Blair H."/>
            <person name="Stock S.P."/>
            <person name="Adams B.J."/>
            <person name="Sternberg P.W."/>
            <person name="Mortazavi A."/>
        </authorList>
    </citation>
    <scope>NUCLEOTIDE SEQUENCE [LARGE SCALE GENOMIC DNA]</scope>
    <source>
        <strain evidence="1 2">ALL</strain>
    </source>
</reference>
<protein>
    <submittedName>
        <fullName evidence="1">Uncharacterized protein</fullName>
    </submittedName>
</protein>
<comment type="caution">
    <text evidence="1">The sequence shown here is derived from an EMBL/GenBank/DDBJ whole genome shotgun (WGS) entry which is preliminary data.</text>
</comment>
<dbReference type="AlphaFoldDB" id="A0A4U5NTV7"/>
<dbReference type="EMBL" id="AZBU02000003">
    <property type="protein sequence ID" value="TKR86571.1"/>
    <property type="molecule type" value="Genomic_DNA"/>
</dbReference>
<accession>A0A4U5NTV7</accession>
<reference evidence="1 2" key="2">
    <citation type="journal article" date="2019" name="G3 (Bethesda)">
        <title>Hybrid Assembly of the Genome of the Entomopathogenic Nematode Steinernema carpocapsae Identifies the X-Chromosome.</title>
        <authorList>
            <person name="Serra L."/>
            <person name="Macchietto M."/>
            <person name="Macias-Munoz A."/>
            <person name="McGill C.J."/>
            <person name="Rodriguez I.M."/>
            <person name="Rodriguez B."/>
            <person name="Murad R."/>
            <person name="Mortazavi A."/>
        </authorList>
    </citation>
    <scope>NUCLEOTIDE SEQUENCE [LARGE SCALE GENOMIC DNA]</scope>
    <source>
        <strain evidence="1 2">ALL</strain>
    </source>
</reference>
<gene>
    <name evidence="1" type="ORF">L596_011140</name>
</gene>